<keyword evidence="1" id="KW-0812">Transmembrane</keyword>
<dbReference type="OrthoDB" id="8897581at2"/>
<protein>
    <recommendedName>
        <fullName evidence="2">DUF6436 domain-containing protein</fullName>
    </recommendedName>
</protein>
<dbReference type="AlphaFoldDB" id="A0A1W2GNW8"/>
<gene>
    <name evidence="3" type="ORF">SAMN04488029_3757</name>
</gene>
<keyword evidence="4" id="KW-1185">Reference proteome</keyword>
<evidence type="ECO:0000259" key="2">
    <source>
        <dbReference type="Pfam" id="PF20029"/>
    </source>
</evidence>
<name>A0A1W2GNW8_REIFA</name>
<dbReference type="Pfam" id="PF20029">
    <property type="entry name" value="DUF6436"/>
    <property type="match status" value="1"/>
</dbReference>
<accession>A0A1W2GNW8</accession>
<dbReference type="SUPFAM" id="SSF52833">
    <property type="entry name" value="Thioredoxin-like"/>
    <property type="match status" value="1"/>
</dbReference>
<proteinExistence type="predicted"/>
<keyword evidence="1" id="KW-1133">Transmembrane helix</keyword>
<dbReference type="InterPro" id="IPR036249">
    <property type="entry name" value="Thioredoxin-like_sf"/>
</dbReference>
<dbReference type="InterPro" id="IPR045494">
    <property type="entry name" value="DUF6436"/>
</dbReference>
<evidence type="ECO:0000256" key="1">
    <source>
        <dbReference type="SAM" id="Phobius"/>
    </source>
</evidence>
<evidence type="ECO:0000313" key="3">
    <source>
        <dbReference type="EMBL" id="SMD38343.1"/>
    </source>
</evidence>
<sequence>MKSVIKYVGLSLFLAFVFTFIGYLFWQQEVQYTLPTPVPDDYQIVYVNQSIHLDNYLKKSSQSPILYHFFSPECPCSRFNLKHFNSLKRKFGDRMEFVVVIPEYSDLDLSTKYFEGELKVIRDTNRTFANELGVYSTPQAAIISKENRLYYRGNYNRSRYCTDPGSNFVQMALDSLFSGAPAPAFGLLSTVSYGCGLAEESKNIFSMY</sequence>
<feature type="domain" description="DUF6436" evidence="2">
    <location>
        <begin position="52"/>
        <end position="195"/>
    </location>
</feature>
<reference evidence="3 4" key="1">
    <citation type="submission" date="2017-04" db="EMBL/GenBank/DDBJ databases">
        <authorList>
            <person name="Afonso C.L."/>
            <person name="Miller P.J."/>
            <person name="Scott M.A."/>
            <person name="Spackman E."/>
            <person name="Goraichik I."/>
            <person name="Dimitrov K.M."/>
            <person name="Suarez D.L."/>
            <person name="Swayne D.E."/>
        </authorList>
    </citation>
    <scope>NUCLEOTIDE SEQUENCE [LARGE SCALE GENOMIC DNA]</scope>
    <source>
        <strain evidence="3 4">DSM 26133</strain>
    </source>
</reference>
<organism evidence="3 4">
    <name type="scientific">Reichenbachiella faecimaris</name>
    <dbReference type="NCBI Taxonomy" id="692418"/>
    <lineage>
        <taxon>Bacteria</taxon>
        <taxon>Pseudomonadati</taxon>
        <taxon>Bacteroidota</taxon>
        <taxon>Cytophagia</taxon>
        <taxon>Cytophagales</taxon>
        <taxon>Reichenbachiellaceae</taxon>
        <taxon>Reichenbachiella</taxon>
    </lineage>
</organism>
<dbReference type="Proteomes" id="UP000192472">
    <property type="component" value="Unassembled WGS sequence"/>
</dbReference>
<evidence type="ECO:0000313" key="4">
    <source>
        <dbReference type="Proteomes" id="UP000192472"/>
    </source>
</evidence>
<feature type="transmembrane region" description="Helical" evidence="1">
    <location>
        <begin position="7"/>
        <end position="26"/>
    </location>
</feature>
<keyword evidence="1" id="KW-0472">Membrane</keyword>
<dbReference type="STRING" id="692418.SAMN04488029_3757"/>
<dbReference type="Gene3D" id="3.40.30.10">
    <property type="entry name" value="Glutaredoxin"/>
    <property type="match status" value="1"/>
</dbReference>
<dbReference type="EMBL" id="FWYF01000004">
    <property type="protein sequence ID" value="SMD38343.1"/>
    <property type="molecule type" value="Genomic_DNA"/>
</dbReference>
<dbReference type="RefSeq" id="WP_084374374.1">
    <property type="nucleotide sequence ID" value="NZ_FWYF01000004.1"/>
</dbReference>